<dbReference type="AlphaFoldDB" id="A0A7K0G298"/>
<dbReference type="CDD" id="cd05233">
    <property type="entry name" value="SDR_c"/>
    <property type="match status" value="1"/>
</dbReference>
<dbReference type="EMBL" id="WKKH01000027">
    <property type="protein sequence ID" value="MRX77570.1"/>
    <property type="molecule type" value="Genomic_DNA"/>
</dbReference>
<proteinExistence type="inferred from homology"/>
<dbReference type="RefSeq" id="WP_154281972.1">
    <property type="nucleotide sequence ID" value="NZ_JBHUJQ010000001.1"/>
</dbReference>
<evidence type="ECO:0000256" key="3">
    <source>
        <dbReference type="RuleBase" id="RU000363"/>
    </source>
</evidence>
<gene>
    <name evidence="4" type="ORF">GJU39_15895</name>
</gene>
<evidence type="ECO:0000256" key="2">
    <source>
        <dbReference type="ARBA" id="ARBA00023002"/>
    </source>
</evidence>
<dbReference type="PIRSF" id="PIRSF000126">
    <property type="entry name" value="11-beta-HSD1"/>
    <property type="match status" value="1"/>
</dbReference>
<name>A0A7K0G298_9SPHI</name>
<keyword evidence="2" id="KW-0560">Oxidoreductase</keyword>
<protein>
    <submittedName>
        <fullName evidence="4">SDR family NAD(P)-dependent oxidoreductase</fullName>
    </submittedName>
</protein>
<dbReference type="Proteomes" id="UP000487757">
    <property type="component" value="Unassembled WGS sequence"/>
</dbReference>
<accession>A0A7K0G298</accession>
<dbReference type="SUPFAM" id="SSF51735">
    <property type="entry name" value="NAD(P)-binding Rossmann-fold domains"/>
    <property type="match status" value="1"/>
</dbReference>
<dbReference type="GO" id="GO:0016020">
    <property type="term" value="C:membrane"/>
    <property type="evidence" value="ECO:0007669"/>
    <property type="project" value="TreeGrafter"/>
</dbReference>
<evidence type="ECO:0000313" key="4">
    <source>
        <dbReference type="EMBL" id="MRX77570.1"/>
    </source>
</evidence>
<keyword evidence="5" id="KW-1185">Reference proteome</keyword>
<organism evidence="4 5">
    <name type="scientific">Pedobacter petrophilus</name>
    <dbReference type="NCBI Taxonomy" id="1908241"/>
    <lineage>
        <taxon>Bacteria</taxon>
        <taxon>Pseudomonadati</taxon>
        <taxon>Bacteroidota</taxon>
        <taxon>Sphingobacteriia</taxon>
        <taxon>Sphingobacteriales</taxon>
        <taxon>Sphingobacteriaceae</taxon>
        <taxon>Pedobacter</taxon>
    </lineage>
</organism>
<dbReference type="Pfam" id="PF00106">
    <property type="entry name" value="adh_short"/>
    <property type="match status" value="1"/>
</dbReference>
<dbReference type="InterPro" id="IPR002347">
    <property type="entry name" value="SDR_fam"/>
</dbReference>
<dbReference type="InterPro" id="IPR036291">
    <property type="entry name" value="NAD(P)-bd_dom_sf"/>
</dbReference>
<reference evidence="4 5" key="1">
    <citation type="submission" date="2019-11" db="EMBL/GenBank/DDBJ databases">
        <title>Pedobacter petrophilus genome.</title>
        <authorList>
            <person name="Feldbauer M.J."/>
            <person name="Newman J.D."/>
        </authorList>
    </citation>
    <scope>NUCLEOTIDE SEQUENCE [LARGE SCALE GENOMIC DNA]</scope>
    <source>
        <strain evidence="4 5">LMG 29686</strain>
    </source>
</reference>
<sequence length="266" mass="28953">MEDKKHFALITGATSGIGYELAKLFAADGHNLIIVSRNEDDLAKTAKSLTANGIEVITIAKDLFEPRGAYEVFEEVSNWGHQIDVLVNDAGQGSYGKFTETDLEKDLNIIQLNISATVILTKLFLREMVKRNTGKILNLASIAGKAPGPYQAVYHGTKAFVHSFSEAIRSELADTNITVTSLLPGATDTDFFNKADMLDSKIVQEGDLADPAQVAKDGYEALLAGQDMVISGFKNKVQVTMGNVIPDSIQANQMKKMQEPVDQKKD</sequence>
<dbReference type="PRINTS" id="PR00081">
    <property type="entry name" value="GDHRDH"/>
</dbReference>
<dbReference type="OrthoDB" id="9808814at2"/>
<dbReference type="Gene3D" id="3.40.50.720">
    <property type="entry name" value="NAD(P)-binding Rossmann-like Domain"/>
    <property type="match status" value="1"/>
</dbReference>
<comment type="similarity">
    <text evidence="1 3">Belongs to the short-chain dehydrogenases/reductases (SDR) family.</text>
</comment>
<evidence type="ECO:0000256" key="1">
    <source>
        <dbReference type="ARBA" id="ARBA00006484"/>
    </source>
</evidence>
<dbReference type="PANTHER" id="PTHR44196:SF2">
    <property type="entry name" value="SHORT-CHAIN DEHYDROGENASE-RELATED"/>
    <property type="match status" value="1"/>
</dbReference>
<comment type="caution">
    <text evidence="4">The sequence shown here is derived from an EMBL/GenBank/DDBJ whole genome shotgun (WGS) entry which is preliminary data.</text>
</comment>
<dbReference type="PRINTS" id="PR00080">
    <property type="entry name" value="SDRFAMILY"/>
</dbReference>
<evidence type="ECO:0000313" key="5">
    <source>
        <dbReference type="Proteomes" id="UP000487757"/>
    </source>
</evidence>
<dbReference type="GO" id="GO:0016491">
    <property type="term" value="F:oxidoreductase activity"/>
    <property type="evidence" value="ECO:0007669"/>
    <property type="project" value="UniProtKB-KW"/>
</dbReference>
<dbReference type="PANTHER" id="PTHR44196">
    <property type="entry name" value="DEHYDROGENASE/REDUCTASE SDR FAMILY MEMBER 7B"/>
    <property type="match status" value="1"/>
</dbReference>